<proteinExistence type="predicted"/>
<evidence type="ECO:0000313" key="2">
    <source>
        <dbReference type="EMBL" id="QKX52889.1"/>
    </source>
</evidence>
<dbReference type="EMBL" id="CP051179">
    <property type="protein sequence ID" value="QKX52889.1"/>
    <property type="molecule type" value="Genomic_DNA"/>
</dbReference>
<gene>
    <name evidence="1" type="ORF">HF394_19320</name>
    <name evidence="2" type="ORF">HF394_19875</name>
</gene>
<evidence type="ECO:0000313" key="3">
    <source>
        <dbReference type="Proteomes" id="UP000509222"/>
    </source>
</evidence>
<evidence type="ECO:0000313" key="1">
    <source>
        <dbReference type="EMBL" id="QKX52786.1"/>
    </source>
</evidence>
<dbReference type="Proteomes" id="UP000509222">
    <property type="component" value="Plasmid unnamed2"/>
</dbReference>
<organism evidence="1 3">
    <name type="scientific">Planococcus glaciei</name>
    <dbReference type="NCBI Taxonomy" id="459472"/>
    <lineage>
        <taxon>Bacteria</taxon>
        <taxon>Bacillati</taxon>
        <taxon>Bacillota</taxon>
        <taxon>Bacilli</taxon>
        <taxon>Bacillales</taxon>
        <taxon>Caryophanaceae</taxon>
        <taxon>Planococcus</taxon>
    </lineage>
</organism>
<reference evidence="1" key="3">
    <citation type="submission" date="2020-09" db="EMBL/GenBank/DDBJ databases">
        <title>Isolation of Planomicrobium glaciei.</title>
        <authorList>
            <person name="Malisova L."/>
            <person name="Safrankova R."/>
            <person name="Jakubu V."/>
            <person name="Spanelova P."/>
        </authorList>
    </citation>
    <scope>NUCLEOTIDE SEQUENCE</scope>
    <source>
        <strain evidence="1">CNCTC7660</strain>
        <strain evidence="3">NRL-ATB46093</strain>
        <plasmid evidence="1 3">unnamed2</plasmid>
    </source>
</reference>
<sequence length="400" mass="46447">MLLKIDSSLVDYLKDNSSKPNLINNEVQALNNLSIAHRDKKHILFGSLDVVEFLKDFKPLDDTALGIFSNLFKKFTFMGIYEEMFDNQILIKSREHKFLKKFVKEKVIFEIPITDFLDIESISRTALIGEDSTDCEFYEGLAKQYITENYGISAINLNFHHVNGGGVNTWKSLRYYSENKKISLTITDSDKRYPTGNVGETLRKLRTEYNKHKNNTITDLVELKVREKENLIPPSVYLYCCNSSDKSRLENFMLLEDSNKHSEKLFYLDYKEGLNVKSYKRDSQLQGYIEEMVKDFPHLATCSLEDIDSLSDDYRIIEGISMNVSDYFSVGVFYEGLEKELEDKLMIEKIPAEVIDDLRNSIDKKNKMFRHMPESFQVHLEEICKKLIDWGCANSSFIAT</sequence>
<dbReference type="RefSeq" id="WP_176295212.1">
    <property type="nucleotide sequence ID" value="NZ_CP051179.1"/>
</dbReference>
<protein>
    <submittedName>
        <fullName evidence="1">Uncharacterized protein</fullName>
    </submittedName>
</protein>
<reference evidence="1 3" key="1">
    <citation type="submission" date="2020-04" db="EMBL/GenBank/DDBJ databases">
        <authorList>
            <person name="Pajer P."/>
            <person name="Broz P."/>
        </authorList>
    </citation>
    <scope>NUCLEOTIDE SEQUENCE [LARGE SCALE GENOMIC DNA]</scope>
    <source>
        <strain evidence="1">CNCTC7660</strain>
        <strain evidence="3">NRL-ATB46093</strain>
        <plasmid evidence="1 3">unnamed2</plasmid>
    </source>
</reference>
<keyword evidence="1" id="KW-0614">Plasmid</keyword>
<dbReference type="EMBL" id="CP051179">
    <property type="protein sequence ID" value="QKX52786.1"/>
    <property type="molecule type" value="Genomic_DNA"/>
</dbReference>
<geneLocation type="plasmid" evidence="1 3">
    <name>unnamed2</name>
</geneLocation>
<reference evidence="3" key="2">
    <citation type="submission" date="2020-06" db="EMBL/GenBank/DDBJ databases">
        <title>Isolation of Planomicrobium glaciei.</title>
        <authorList>
            <person name="Malisova L."/>
            <person name="Safrankova R."/>
            <person name="Jakubu V."/>
            <person name="Spanelova P."/>
        </authorList>
    </citation>
    <scope>NUCLEOTIDE SEQUENCE [LARGE SCALE GENOMIC DNA]</scope>
    <source>
        <strain evidence="2">CNCTC7660</strain>
        <strain evidence="3">NRL-ATB46093</strain>
        <plasmid evidence="2 3">unnamed2</plasmid>
    </source>
</reference>
<keyword evidence="3" id="KW-1185">Reference proteome</keyword>
<name>A0A7H8QFS9_9BACL</name>
<dbReference type="AlphaFoldDB" id="A0A7H8QFS9"/>
<accession>A0A7H8QFS9</accession>